<dbReference type="NCBIfam" id="TIGR01143">
    <property type="entry name" value="murF"/>
    <property type="match status" value="1"/>
</dbReference>
<dbReference type="InterPro" id="IPR029066">
    <property type="entry name" value="PLP-binding_barrel"/>
</dbReference>
<dbReference type="GO" id="GO:0008360">
    <property type="term" value="P:regulation of cell shape"/>
    <property type="evidence" value="ECO:0007669"/>
    <property type="project" value="UniProtKB-KW"/>
</dbReference>
<sequence length="818" mass="91705">MYSIQAIQQILQAKSPNLQFYEAQIEHLLLDSRQIIFAERSLFFAIKGTHHDGHQFLSAAYQAGVRSFVVTKVPELSQFPEANFLLVENVVQALQQLAAHHRQQFPLQVIGITGSNGKTTVKEWLFQLLYPHYAIIRSPRSFNSQIGVPLSVWGIQAQHELGIFEAGISRKGEMGNLANIIQAKIGIFTMLGEAHNEGFSSKAEKLREKLLLFAEVDLLIYRRDDATVHRAIKDLGRKTLAWSLDQHPNADLYVFKTETFLNHTHLEGRYQSSEQRIALPFTDHASIENAIHCWAVLLHLGLKSEEIAERMAQLEPVAMRMELLDGRNNCLIINDTYNADLSSLRLGLQWMRQHEHGRNRSLVLSEILQSGSSDEKLYRKVAQLIQEHQVSRVIGIGPATAVFATLLPREIHQLHFETTEALLEALPHLSFQSEVILIKGARQYHLETIAQALSRQVHQARLEVNLSALAHNLRAYQRCLKPGVKTMVMIKATAYGAGSREVARLLEYLRVDYCCVAYADEGTELRQAGISAPIMVLNPEAGAFEQMRLQRLEPVVYSLEQLNNMSQEALPHGVHLSIDSGMHRLGFDLHEMEGLLDYLRTHPELHVKSVYTHLAASEDPAHDAFTHEQARRFNQAYARITAVLGYHPLQHALNSNGITRFPQYQQDMVRLGIGLYGIDVSNTLPEPLQVVLSFKATISQIKTIAAGETIGYGRRAQAHSLMRTGTISVGYADGLRRAAGNGAFSVGVRGKRAPILGSVCMDMSMIDLTHIPEAQTGDTVEIFGHDPSVQELAKILATIPYEVFTGISQRVKRVYLQE</sequence>
<dbReference type="InterPro" id="IPR036615">
    <property type="entry name" value="Mur_ligase_C_dom_sf"/>
</dbReference>
<comment type="function">
    <text evidence="14">Catalyzes the interconversion of L-alanine and D-alanine. May also act on other amino acids.</text>
</comment>
<dbReference type="GO" id="GO:0030170">
    <property type="term" value="F:pyridoxal phosphate binding"/>
    <property type="evidence" value="ECO:0007669"/>
    <property type="project" value="UniProtKB-UniRule"/>
</dbReference>
<evidence type="ECO:0000313" key="19">
    <source>
        <dbReference type="Proteomes" id="UP000008461"/>
    </source>
</evidence>
<dbReference type="Proteomes" id="UP000008461">
    <property type="component" value="Chromosome"/>
</dbReference>
<dbReference type="EC" id="5.1.1.1" evidence="14"/>
<dbReference type="HOGENOM" id="CLU_372082_0_0_10"/>
<dbReference type="KEGG" id="hhy:Halhy_3970"/>
<keyword evidence="4 18" id="KW-0436">Ligase</keyword>
<dbReference type="SUPFAM" id="SSF63418">
    <property type="entry name" value="MurE/MurF N-terminal domain"/>
    <property type="match status" value="1"/>
</dbReference>
<dbReference type="RefSeq" id="WP_013766356.1">
    <property type="nucleotide sequence ID" value="NC_015510.1"/>
</dbReference>
<evidence type="ECO:0000256" key="9">
    <source>
        <dbReference type="ARBA" id="ARBA00022960"/>
    </source>
</evidence>
<dbReference type="CDD" id="cd00430">
    <property type="entry name" value="PLPDE_III_AR"/>
    <property type="match status" value="1"/>
</dbReference>
<comment type="similarity">
    <text evidence="14">Belongs to the alanine racemase family.</text>
</comment>
<dbReference type="NCBIfam" id="TIGR00492">
    <property type="entry name" value="alr"/>
    <property type="match status" value="1"/>
</dbReference>
<dbReference type="Gene3D" id="3.20.20.10">
    <property type="entry name" value="Alanine racemase"/>
    <property type="match status" value="1"/>
</dbReference>
<dbReference type="InterPro" id="IPR000713">
    <property type="entry name" value="Mur_ligase_N"/>
</dbReference>
<keyword evidence="13" id="KW-0961">Cell wall biogenesis/degradation</keyword>
<dbReference type="FunFam" id="3.20.20.10:FF:000002">
    <property type="entry name" value="Alanine racemase"/>
    <property type="match status" value="1"/>
</dbReference>
<evidence type="ECO:0000256" key="10">
    <source>
        <dbReference type="ARBA" id="ARBA00022984"/>
    </source>
</evidence>
<dbReference type="Pfam" id="PF00842">
    <property type="entry name" value="Ala_racemase_C"/>
    <property type="match status" value="1"/>
</dbReference>
<dbReference type="UniPathway" id="UPA00042">
    <property type="reaction ID" value="UER00497"/>
</dbReference>
<dbReference type="STRING" id="760192.Halhy_3970"/>
<dbReference type="Gene3D" id="3.40.1190.10">
    <property type="entry name" value="Mur-like, catalytic domain"/>
    <property type="match status" value="1"/>
</dbReference>
<evidence type="ECO:0000256" key="11">
    <source>
        <dbReference type="ARBA" id="ARBA00023235"/>
    </source>
</evidence>
<dbReference type="GO" id="GO:0008784">
    <property type="term" value="F:alanine racemase activity"/>
    <property type="evidence" value="ECO:0007669"/>
    <property type="project" value="UniProtKB-UniRule"/>
</dbReference>
<dbReference type="InterPro" id="IPR011079">
    <property type="entry name" value="Ala_racemase_C"/>
</dbReference>
<reference key="2">
    <citation type="submission" date="2011-04" db="EMBL/GenBank/DDBJ databases">
        <title>Complete sequence of chromosome of Haliscomenobacter hydrossis DSM 1100.</title>
        <authorList>
            <consortium name="US DOE Joint Genome Institute (JGI-PGF)"/>
            <person name="Lucas S."/>
            <person name="Han J."/>
            <person name="Lapidus A."/>
            <person name="Bruce D."/>
            <person name="Goodwin L."/>
            <person name="Pitluck S."/>
            <person name="Peters L."/>
            <person name="Kyrpides N."/>
            <person name="Mavromatis K."/>
            <person name="Ivanova N."/>
            <person name="Ovchinnikova G."/>
            <person name="Pagani I."/>
            <person name="Daligault H."/>
            <person name="Detter J.C."/>
            <person name="Han C."/>
            <person name="Land M."/>
            <person name="Hauser L."/>
            <person name="Markowitz V."/>
            <person name="Cheng J.-F."/>
            <person name="Hugenholtz P."/>
            <person name="Woyke T."/>
            <person name="Wu D."/>
            <person name="Verbarg S."/>
            <person name="Frueling A."/>
            <person name="Brambilla E."/>
            <person name="Klenk H.-P."/>
            <person name="Eisen J.A."/>
        </authorList>
    </citation>
    <scope>NUCLEOTIDE SEQUENCE</scope>
    <source>
        <strain>DSM 1100</strain>
    </source>
</reference>
<reference evidence="18 19" key="1">
    <citation type="journal article" date="2011" name="Stand. Genomic Sci.">
        <title>Complete genome sequence of Haliscomenobacter hydrossis type strain (O).</title>
        <authorList>
            <consortium name="US DOE Joint Genome Institute (JGI-PGF)"/>
            <person name="Daligault H."/>
            <person name="Lapidus A."/>
            <person name="Zeytun A."/>
            <person name="Nolan M."/>
            <person name="Lucas S."/>
            <person name="Del Rio T.G."/>
            <person name="Tice H."/>
            <person name="Cheng J.F."/>
            <person name="Tapia R."/>
            <person name="Han C."/>
            <person name="Goodwin L."/>
            <person name="Pitluck S."/>
            <person name="Liolios K."/>
            <person name="Pagani I."/>
            <person name="Ivanova N."/>
            <person name="Huntemann M."/>
            <person name="Mavromatis K."/>
            <person name="Mikhailova N."/>
            <person name="Pati A."/>
            <person name="Chen A."/>
            <person name="Palaniappan K."/>
            <person name="Land M."/>
            <person name="Hauser L."/>
            <person name="Brambilla E.M."/>
            <person name="Rohde M."/>
            <person name="Verbarg S."/>
            <person name="Goker M."/>
            <person name="Bristow J."/>
            <person name="Eisen J.A."/>
            <person name="Markowitz V."/>
            <person name="Hugenholtz P."/>
            <person name="Kyrpides N.C."/>
            <person name="Klenk H.P."/>
            <person name="Woyke T."/>
        </authorList>
    </citation>
    <scope>NUCLEOTIDE SEQUENCE [LARGE SCALE GENOMIC DNA]</scope>
    <source>
        <strain evidence="19">ATCC 27775 / DSM 1100 / LMG 10767 / O</strain>
    </source>
</reference>
<evidence type="ECO:0000256" key="6">
    <source>
        <dbReference type="ARBA" id="ARBA00022741"/>
    </source>
</evidence>
<dbReference type="PANTHER" id="PTHR43024">
    <property type="entry name" value="UDP-N-ACETYLMURAMOYL-TRIPEPTIDE--D-ALANYL-D-ALANINE LIGASE"/>
    <property type="match status" value="1"/>
</dbReference>
<evidence type="ECO:0000256" key="15">
    <source>
        <dbReference type="PIRSR" id="PIRSR600821-50"/>
    </source>
</evidence>
<keyword evidence="19" id="KW-1185">Reference proteome</keyword>
<dbReference type="InterPro" id="IPR036565">
    <property type="entry name" value="Mur-like_cat_sf"/>
</dbReference>
<feature type="modified residue" description="N6-(pyridoxal phosphate)lysine" evidence="14 15">
    <location>
        <position position="491"/>
    </location>
</feature>
<evidence type="ECO:0000313" key="18">
    <source>
        <dbReference type="EMBL" id="AEE51818.1"/>
    </source>
</evidence>
<dbReference type="GO" id="GO:0051301">
    <property type="term" value="P:cell division"/>
    <property type="evidence" value="ECO:0007669"/>
    <property type="project" value="UniProtKB-KW"/>
</dbReference>
<dbReference type="SUPFAM" id="SSF53244">
    <property type="entry name" value="MurD-like peptide ligases, peptide-binding domain"/>
    <property type="match status" value="1"/>
</dbReference>
<dbReference type="PANTHER" id="PTHR43024:SF1">
    <property type="entry name" value="UDP-N-ACETYLMURAMOYL-TRIPEPTIDE--D-ALANYL-D-ALANINE LIGASE"/>
    <property type="match status" value="1"/>
</dbReference>
<dbReference type="InterPro" id="IPR009006">
    <property type="entry name" value="Ala_racemase/Decarboxylase_C"/>
</dbReference>
<keyword evidence="11 14" id="KW-0413">Isomerase</keyword>
<evidence type="ECO:0000259" key="17">
    <source>
        <dbReference type="SMART" id="SM01005"/>
    </source>
</evidence>
<comment type="pathway">
    <text evidence="14">Amino-acid biosynthesis; D-alanine biosynthesis; D-alanine from L-alanine: step 1/1.</text>
</comment>
<feature type="domain" description="Alanine racemase C-terminal" evidence="17">
    <location>
        <begin position="691"/>
        <end position="816"/>
    </location>
</feature>
<dbReference type="SMR" id="F4L4E9"/>
<dbReference type="SUPFAM" id="SSF53623">
    <property type="entry name" value="MurD-like peptide ligases, catalytic domain"/>
    <property type="match status" value="1"/>
</dbReference>
<dbReference type="GO" id="GO:0047480">
    <property type="term" value="F:UDP-N-acetylmuramoyl-tripeptide-D-alanyl-D-alanine ligase activity"/>
    <property type="evidence" value="ECO:0007669"/>
    <property type="project" value="InterPro"/>
</dbReference>
<keyword evidence="3" id="KW-0963">Cytoplasm</keyword>
<evidence type="ECO:0000256" key="4">
    <source>
        <dbReference type="ARBA" id="ARBA00022598"/>
    </source>
</evidence>
<evidence type="ECO:0000256" key="14">
    <source>
        <dbReference type="HAMAP-Rule" id="MF_01201"/>
    </source>
</evidence>
<dbReference type="InterPro" id="IPR001608">
    <property type="entry name" value="Ala_racemase_N"/>
</dbReference>
<evidence type="ECO:0000256" key="1">
    <source>
        <dbReference type="ARBA" id="ARBA00000316"/>
    </source>
</evidence>
<dbReference type="GO" id="GO:0030632">
    <property type="term" value="P:D-alanine biosynthetic process"/>
    <property type="evidence" value="ECO:0007669"/>
    <property type="project" value="UniProtKB-UniRule"/>
</dbReference>
<dbReference type="SMART" id="SM01005">
    <property type="entry name" value="Ala_racemase_C"/>
    <property type="match status" value="1"/>
</dbReference>
<comment type="catalytic activity">
    <reaction evidence="1 14">
        <text>L-alanine = D-alanine</text>
        <dbReference type="Rhea" id="RHEA:20249"/>
        <dbReference type="ChEBI" id="CHEBI:57416"/>
        <dbReference type="ChEBI" id="CHEBI:57972"/>
        <dbReference type="EC" id="5.1.1.1"/>
    </reaction>
</comment>
<evidence type="ECO:0000256" key="13">
    <source>
        <dbReference type="ARBA" id="ARBA00023316"/>
    </source>
</evidence>
<dbReference type="InterPro" id="IPR000821">
    <property type="entry name" value="Ala_racemase"/>
</dbReference>
<accession>F4L4E9</accession>
<evidence type="ECO:0000256" key="12">
    <source>
        <dbReference type="ARBA" id="ARBA00023306"/>
    </source>
</evidence>
<dbReference type="Pfam" id="PF08245">
    <property type="entry name" value="Mur_ligase_M"/>
    <property type="match status" value="1"/>
</dbReference>
<dbReference type="eggNOG" id="COG0787">
    <property type="taxonomic scope" value="Bacteria"/>
</dbReference>
<dbReference type="InterPro" id="IPR013221">
    <property type="entry name" value="Mur_ligase_cen"/>
</dbReference>
<name>F4L4E9_HALH1</name>
<dbReference type="InterPro" id="IPR005863">
    <property type="entry name" value="UDP-N-AcMur_synth"/>
</dbReference>
<keyword evidence="6" id="KW-0547">Nucleotide-binding</keyword>
<keyword evidence="7" id="KW-0067">ATP-binding</keyword>
<dbReference type="Gene3D" id="2.40.37.10">
    <property type="entry name" value="Lyase, Ornithine Decarboxylase, Chain A, domain 1"/>
    <property type="match status" value="1"/>
</dbReference>
<dbReference type="Gene3D" id="3.90.190.20">
    <property type="entry name" value="Mur ligase, C-terminal domain"/>
    <property type="match status" value="1"/>
</dbReference>
<dbReference type="InterPro" id="IPR051046">
    <property type="entry name" value="MurCDEF_CellWall_CoF430Synth"/>
</dbReference>
<dbReference type="NCBIfam" id="NF008897">
    <property type="entry name" value="PRK11930.1"/>
    <property type="match status" value="1"/>
</dbReference>
<evidence type="ECO:0000256" key="3">
    <source>
        <dbReference type="ARBA" id="ARBA00022490"/>
    </source>
</evidence>
<dbReference type="Pfam" id="PF01168">
    <property type="entry name" value="Ala_racemase_N"/>
    <property type="match status" value="1"/>
</dbReference>
<dbReference type="GO" id="GO:0071555">
    <property type="term" value="P:cell wall organization"/>
    <property type="evidence" value="ECO:0007669"/>
    <property type="project" value="UniProtKB-KW"/>
</dbReference>
<dbReference type="SUPFAM" id="SSF51419">
    <property type="entry name" value="PLP-binding barrel"/>
    <property type="match status" value="1"/>
</dbReference>
<feature type="binding site" evidence="14 16">
    <location>
        <position position="584"/>
    </location>
    <ligand>
        <name>substrate</name>
    </ligand>
</feature>
<evidence type="ECO:0000256" key="8">
    <source>
        <dbReference type="ARBA" id="ARBA00022898"/>
    </source>
</evidence>
<dbReference type="PRINTS" id="PR00992">
    <property type="entry name" value="ALARACEMASE"/>
</dbReference>
<evidence type="ECO:0000256" key="16">
    <source>
        <dbReference type="PIRSR" id="PIRSR600821-52"/>
    </source>
</evidence>
<dbReference type="InterPro" id="IPR035911">
    <property type="entry name" value="MurE/MurF_N"/>
</dbReference>
<dbReference type="EMBL" id="CP002691">
    <property type="protein sequence ID" value="AEE51818.1"/>
    <property type="molecule type" value="Genomic_DNA"/>
</dbReference>
<dbReference type="SUPFAM" id="SSF50621">
    <property type="entry name" value="Alanine racemase C-terminal domain-like"/>
    <property type="match status" value="1"/>
</dbReference>
<dbReference type="Gene3D" id="3.40.1390.10">
    <property type="entry name" value="MurE/MurF, N-terminal domain"/>
    <property type="match status" value="1"/>
</dbReference>
<dbReference type="HAMAP" id="MF_01201">
    <property type="entry name" value="Ala_racemase"/>
    <property type="match status" value="1"/>
</dbReference>
<dbReference type="InterPro" id="IPR004101">
    <property type="entry name" value="Mur_ligase_C"/>
</dbReference>
<keyword evidence="5" id="KW-0132">Cell division</keyword>
<feature type="active site" description="Proton acceptor; specific for D-alanine" evidence="14">
    <location>
        <position position="491"/>
    </location>
</feature>
<dbReference type="OrthoDB" id="9801978at2"/>
<dbReference type="AlphaFoldDB" id="F4L4E9"/>
<organism evidence="18 19">
    <name type="scientific">Haliscomenobacter hydrossis (strain ATCC 27775 / DSM 1100 / LMG 10767 / O)</name>
    <dbReference type="NCBI Taxonomy" id="760192"/>
    <lineage>
        <taxon>Bacteria</taxon>
        <taxon>Pseudomonadati</taxon>
        <taxon>Bacteroidota</taxon>
        <taxon>Saprospiria</taxon>
        <taxon>Saprospirales</taxon>
        <taxon>Haliscomenobacteraceae</taxon>
        <taxon>Haliscomenobacter</taxon>
    </lineage>
</organism>
<feature type="active site" description="Proton acceptor; specific for L-alanine" evidence="14">
    <location>
        <position position="712"/>
    </location>
</feature>
<comment type="cofactor">
    <cofactor evidence="2 14 15">
        <name>pyridoxal 5'-phosphate</name>
        <dbReference type="ChEBI" id="CHEBI:597326"/>
    </cofactor>
</comment>
<dbReference type="Pfam" id="PF01225">
    <property type="entry name" value="Mur_ligase"/>
    <property type="match status" value="1"/>
</dbReference>
<keyword evidence="12" id="KW-0131">Cell cycle</keyword>
<keyword evidence="9" id="KW-0133">Cell shape</keyword>
<dbReference type="eggNOG" id="COG0770">
    <property type="taxonomic scope" value="Bacteria"/>
</dbReference>
<evidence type="ECO:0000256" key="5">
    <source>
        <dbReference type="ARBA" id="ARBA00022618"/>
    </source>
</evidence>
<proteinExistence type="inferred from homology"/>
<feature type="binding site" evidence="14 16">
    <location>
        <position position="761"/>
    </location>
    <ligand>
        <name>substrate</name>
    </ligand>
</feature>
<dbReference type="Pfam" id="PF02875">
    <property type="entry name" value="Mur_ligase_C"/>
    <property type="match status" value="1"/>
</dbReference>
<evidence type="ECO:0000256" key="7">
    <source>
        <dbReference type="ARBA" id="ARBA00022840"/>
    </source>
</evidence>
<protein>
    <recommendedName>
        <fullName evidence="14">Alanine racemase</fullName>
        <ecNumber evidence="14">5.1.1.1</ecNumber>
    </recommendedName>
</protein>
<dbReference type="GO" id="GO:0009252">
    <property type="term" value="P:peptidoglycan biosynthetic process"/>
    <property type="evidence" value="ECO:0007669"/>
    <property type="project" value="UniProtKB-KW"/>
</dbReference>
<dbReference type="GO" id="GO:0005524">
    <property type="term" value="F:ATP binding"/>
    <property type="evidence" value="ECO:0007669"/>
    <property type="project" value="UniProtKB-KW"/>
</dbReference>
<keyword evidence="10" id="KW-0573">Peptidoglycan synthesis</keyword>
<evidence type="ECO:0000256" key="2">
    <source>
        <dbReference type="ARBA" id="ARBA00001933"/>
    </source>
</evidence>
<gene>
    <name evidence="18" type="ordered locus">Halhy_3970</name>
</gene>
<keyword evidence="8 14" id="KW-0663">Pyridoxal phosphate</keyword>